<dbReference type="PROSITE" id="PS51257">
    <property type="entry name" value="PROKAR_LIPOPROTEIN"/>
    <property type="match status" value="1"/>
</dbReference>
<name>A0A6M2DBR5_RHIMP</name>
<sequence>MFSEKSGGRELVLFSLAQLLPAGLLSCHIKHPDGHNLPVFCHRKEMQGHEQASCSSEVAPKYSIFKVLLVRVPTFTVSRLLFAG</sequence>
<dbReference type="AlphaFoldDB" id="A0A6M2DBR5"/>
<proteinExistence type="predicted"/>
<organism evidence="1">
    <name type="scientific">Rhipicephalus microplus</name>
    <name type="common">Cattle tick</name>
    <name type="synonym">Boophilus microplus</name>
    <dbReference type="NCBI Taxonomy" id="6941"/>
    <lineage>
        <taxon>Eukaryota</taxon>
        <taxon>Metazoa</taxon>
        <taxon>Ecdysozoa</taxon>
        <taxon>Arthropoda</taxon>
        <taxon>Chelicerata</taxon>
        <taxon>Arachnida</taxon>
        <taxon>Acari</taxon>
        <taxon>Parasitiformes</taxon>
        <taxon>Ixodida</taxon>
        <taxon>Ixodoidea</taxon>
        <taxon>Ixodidae</taxon>
        <taxon>Rhipicephalinae</taxon>
        <taxon>Rhipicephalus</taxon>
        <taxon>Boophilus</taxon>
    </lineage>
</organism>
<reference evidence="1" key="1">
    <citation type="submission" date="2019-09" db="EMBL/GenBank/DDBJ databases">
        <title>Organ-specific transcriptomic study of the physiology of the cattle tick, Rhipicephalus microplus.</title>
        <authorList>
            <person name="Tirloni L."/>
            <person name="Braz G."/>
            <person name="Gandara A.C.P."/>
            <person name="Sabadin G.A."/>
            <person name="da Silva R.M."/>
            <person name="Guizzo M.G."/>
            <person name="Machado J.A."/>
            <person name="Costa E.P."/>
            <person name="Gomes H.F."/>
            <person name="Moraes J."/>
            <person name="Mota M.B.S."/>
            <person name="Mesquita R.D."/>
            <person name="Alvarenga P.H."/>
            <person name="Alves F."/>
            <person name="Seixas A."/>
            <person name="da Fonseca R.N."/>
            <person name="Fogaca A."/>
            <person name="Logullo C."/>
            <person name="Tanaka A."/>
            <person name="Daffre S."/>
            <person name="Termignoni C."/>
            <person name="Vaz I.S.Jr."/>
            <person name="Oliveira P.L."/>
            <person name="Ribeiro J.M."/>
        </authorList>
    </citation>
    <scope>NUCLEOTIDE SEQUENCE</scope>
    <source>
        <strain evidence="1">Porto Alegre</strain>
    </source>
</reference>
<dbReference type="EMBL" id="GHWJ01010413">
    <property type="protein sequence ID" value="NOV43150.1"/>
    <property type="molecule type" value="Transcribed_RNA"/>
</dbReference>
<protein>
    <submittedName>
        <fullName evidence="1">Putative secreted protein</fullName>
    </submittedName>
</protein>
<evidence type="ECO:0000313" key="1">
    <source>
        <dbReference type="EMBL" id="NOV43150.1"/>
    </source>
</evidence>
<accession>A0A6M2DBR5</accession>